<dbReference type="AlphaFoldDB" id="A0AA38IRI7"/>
<dbReference type="Proteomes" id="UP001168821">
    <property type="component" value="Unassembled WGS sequence"/>
</dbReference>
<evidence type="ECO:0000256" key="4">
    <source>
        <dbReference type="ARBA" id="ARBA00022692"/>
    </source>
</evidence>
<keyword evidence="4 10" id="KW-0812">Transmembrane</keyword>
<feature type="transmembrane region" description="Helical" evidence="10">
    <location>
        <begin position="36"/>
        <end position="56"/>
    </location>
</feature>
<keyword evidence="9" id="KW-0807">Transducer</keyword>
<sequence length="339" mass="39435">MVNIIQKSFGLNLKVLHIMGLYSYGKSSIFLKVRAYTLYFTLLVLTTVLIIVKILLAKSSNNLEANLMFTYVADCGSFFFKLLPFLRNSDKIKGCINFFGQKNFAPKTYHERKILDECVWVCRRNSIVYFYGVLLVNIGWNFPVLFVKGRKLPLRLWLPYDPSSTIVNYYFTFVYIAAVIATIYNSYSGTIMDPLIGGLAYHATAQLKILKHNLEHLDKHLAHKLSKRNEHIIEFRCVQKHLESCIDHHKNILWFIDEYEDCFSWSIFCQFAGSMFAVCFCYISLTLVPLNSLEALTYFVLAFNLSFQILFYCHYGTLLYEENNDLSNAIYMGPWYKSC</sequence>
<dbReference type="EMBL" id="JALNTZ010000003">
    <property type="protein sequence ID" value="KAJ3658586.1"/>
    <property type="molecule type" value="Genomic_DNA"/>
</dbReference>
<feature type="transmembrane region" description="Helical" evidence="10">
    <location>
        <begin position="128"/>
        <end position="147"/>
    </location>
</feature>
<evidence type="ECO:0000256" key="5">
    <source>
        <dbReference type="ARBA" id="ARBA00022725"/>
    </source>
</evidence>
<evidence type="ECO:0000256" key="9">
    <source>
        <dbReference type="ARBA" id="ARBA00023224"/>
    </source>
</evidence>
<organism evidence="11 12">
    <name type="scientific">Zophobas morio</name>
    <dbReference type="NCBI Taxonomy" id="2755281"/>
    <lineage>
        <taxon>Eukaryota</taxon>
        <taxon>Metazoa</taxon>
        <taxon>Ecdysozoa</taxon>
        <taxon>Arthropoda</taxon>
        <taxon>Hexapoda</taxon>
        <taxon>Insecta</taxon>
        <taxon>Pterygota</taxon>
        <taxon>Neoptera</taxon>
        <taxon>Endopterygota</taxon>
        <taxon>Coleoptera</taxon>
        <taxon>Polyphaga</taxon>
        <taxon>Cucujiformia</taxon>
        <taxon>Tenebrionidae</taxon>
        <taxon>Zophobas</taxon>
    </lineage>
</organism>
<dbReference type="GO" id="GO:0007165">
    <property type="term" value="P:signal transduction"/>
    <property type="evidence" value="ECO:0007669"/>
    <property type="project" value="UniProtKB-KW"/>
</dbReference>
<gene>
    <name evidence="11" type="ORF">Zmor_010316</name>
</gene>
<evidence type="ECO:0008006" key="13">
    <source>
        <dbReference type="Google" id="ProtNLM"/>
    </source>
</evidence>
<keyword evidence="5" id="KW-0552">Olfaction</keyword>
<dbReference type="PANTHER" id="PTHR21137:SF35">
    <property type="entry name" value="ODORANT RECEPTOR 19A-RELATED"/>
    <property type="match status" value="1"/>
</dbReference>
<reference evidence="11" key="1">
    <citation type="journal article" date="2023" name="G3 (Bethesda)">
        <title>Whole genome assemblies of Zophobas morio and Tenebrio molitor.</title>
        <authorList>
            <person name="Kaur S."/>
            <person name="Stinson S.A."/>
            <person name="diCenzo G.C."/>
        </authorList>
    </citation>
    <scope>NUCLEOTIDE SEQUENCE</scope>
    <source>
        <strain evidence="11">QUZm001</strain>
    </source>
</reference>
<evidence type="ECO:0000256" key="2">
    <source>
        <dbReference type="ARBA" id="ARBA00022475"/>
    </source>
</evidence>
<dbReference type="GO" id="GO:0005886">
    <property type="term" value="C:plasma membrane"/>
    <property type="evidence" value="ECO:0007669"/>
    <property type="project" value="UniProtKB-SubCell"/>
</dbReference>
<evidence type="ECO:0000313" key="12">
    <source>
        <dbReference type="Proteomes" id="UP001168821"/>
    </source>
</evidence>
<keyword evidence="3" id="KW-0716">Sensory transduction</keyword>
<evidence type="ECO:0000256" key="10">
    <source>
        <dbReference type="SAM" id="Phobius"/>
    </source>
</evidence>
<proteinExistence type="predicted"/>
<keyword evidence="8" id="KW-0675">Receptor</keyword>
<keyword evidence="6 10" id="KW-1133">Transmembrane helix</keyword>
<evidence type="ECO:0000256" key="1">
    <source>
        <dbReference type="ARBA" id="ARBA00004651"/>
    </source>
</evidence>
<accession>A0AA38IRI7</accession>
<comment type="subcellular location">
    <subcellularLocation>
        <location evidence="1">Cell membrane</location>
        <topology evidence="1">Multi-pass membrane protein</topology>
    </subcellularLocation>
</comment>
<dbReference type="GO" id="GO:0004984">
    <property type="term" value="F:olfactory receptor activity"/>
    <property type="evidence" value="ECO:0007669"/>
    <property type="project" value="InterPro"/>
</dbReference>
<feature type="transmembrane region" description="Helical" evidence="10">
    <location>
        <begin position="167"/>
        <end position="187"/>
    </location>
</feature>
<dbReference type="Pfam" id="PF02949">
    <property type="entry name" value="7tm_6"/>
    <property type="match status" value="1"/>
</dbReference>
<feature type="transmembrane region" description="Helical" evidence="10">
    <location>
        <begin position="297"/>
        <end position="320"/>
    </location>
</feature>
<comment type="caution">
    <text evidence="11">The sequence shown here is derived from an EMBL/GenBank/DDBJ whole genome shotgun (WGS) entry which is preliminary data.</text>
</comment>
<keyword evidence="7 10" id="KW-0472">Membrane</keyword>
<name>A0AA38IRI7_9CUCU</name>
<evidence type="ECO:0000256" key="8">
    <source>
        <dbReference type="ARBA" id="ARBA00023170"/>
    </source>
</evidence>
<dbReference type="InterPro" id="IPR004117">
    <property type="entry name" value="7tm6_olfct_rcpt"/>
</dbReference>
<evidence type="ECO:0000313" key="11">
    <source>
        <dbReference type="EMBL" id="KAJ3658586.1"/>
    </source>
</evidence>
<evidence type="ECO:0000256" key="3">
    <source>
        <dbReference type="ARBA" id="ARBA00022606"/>
    </source>
</evidence>
<keyword evidence="12" id="KW-1185">Reference proteome</keyword>
<feature type="transmembrane region" description="Helical" evidence="10">
    <location>
        <begin position="262"/>
        <end position="285"/>
    </location>
</feature>
<evidence type="ECO:0000256" key="6">
    <source>
        <dbReference type="ARBA" id="ARBA00022989"/>
    </source>
</evidence>
<evidence type="ECO:0000256" key="7">
    <source>
        <dbReference type="ARBA" id="ARBA00023136"/>
    </source>
</evidence>
<dbReference type="GO" id="GO:0005549">
    <property type="term" value="F:odorant binding"/>
    <property type="evidence" value="ECO:0007669"/>
    <property type="project" value="InterPro"/>
</dbReference>
<protein>
    <recommendedName>
        <fullName evidence="13">Odorant receptor</fullName>
    </recommendedName>
</protein>
<feature type="transmembrane region" description="Helical" evidence="10">
    <location>
        <begin position="68"/>
        <end position="86"/>
    </location>
</feature>
<dbReference type="PANTHER" id="PTHR21137">
    <property type="entry name" value="ODORANT RECEPTOR"/>
    <property type="match status" value="1"/>
</dbReference>
<keyword evidence="2" id="KW-1003">Cell membrane</keyword>